<name>A0A914HYA3_GLORO</name>
<feature type="region of interest" description="Disordered" evidence="5">
    <location>
        <begin position="408"/>
        <end position="579"/>
    </location>
</feature>
<feature type="compositionally biased region" description="Acidic residues" evidence="5">
    <location>
        <begin position="689"/>
        <end position="699"/>
    </location>
</feature>
<dbReference type="Gene3D" id="3.40.50.300">
    <property type="entry name" value="P-loop containing nucleotide triphosphate hydrolases"/>
    <property type="match status" value="1"/>
</dbReference>
<feature type="region of interest" description="Disordered" evidence="5">
    <location>
        <begin position="914"/>
        <end position="938"/>
    </location>
</feature>
<feature type="region of interest" description="Disordered" evidence="5">
    <location>
        <begin position="144"/>
        <end position="393"/>
    </location>
</feature>
<sequence length="1431" mass="161769">MNSSYLHTDTNKSMSATRSRRSGITDSGGLNPSTIHLLPMARVKKELEARGLDTKGNGAELAFRLQESVRLAGGYASKFDPSPTTETTPQKTRKRKHLEIEIDENVAEVGEQEAPLPVLVKPFHFTWASAPPTAPRPAKEAMILATEEQLTEKEEMDKQRLEEEEEKRKRSEEEAEEEKKRLKEVEEKRKKKEQAEEDKKKLKEDEEKRKNIEEENKKKLEEAEQHKIKRNEEVEKKKREEEERKRKKGEEGNKKKLEREIERKKKREGEVEKKKKSEEDEEKRKKNREEEMEQQRKKIENEVEKKKKRSEEDEEKRKKRREEEMEQNRKRVVDERKKKEPGKTREHEKEEQLKKESEEQKKVDGQRQQSTASKDPSKMKLSTVPTSTFSSNSVSLDILDSIMDSQQQLLTRKQRKDDEDETEGVQQFKVDFLRRQQRMSTGGKNGASASDIQKRRMSASGLIFGPPPPPPPPKQQKVPTESPKAPPPAAPPLERPEGSAVVPSTSASSFPLVINLRDPLGLSLVRPERPFPPPPPPPPPPPKRQKVPLLQVPELPKTAPPVAPLQEPEGTVASTSASAVPLVVNLRDPLGLSLVGSDRPFPPPPPPPPPKRQKVPLSFQASESAAPPVAPLQEPEGTVASTSASPVPLVINLRQPLGLSFVGPDRPFPPPPPPPPPKKNVEAVQIVQDVEEEMEETEQNEYGVGKETDQNEDGVGKETDQNENGVGKETDQNKDGVGKETDQNEDGGGKETDQNEDGGGMETDQNEDGEGKEADRNDKEEDTVQLVHDEGEETDQNEDEEGEETDQFEDEEADETDQNEDDEEEDTAQLIEDEEEEDAAQLVEEAEETDQNEDDEEETDQKSAEYRHLLKDPKSLLQKAQDVLRQKFGGNSDANISSSSAHYEQVGLNVEEFKKETDEEDIRQLPDPEQFHGEPVPEDMDDDLFELAAGLPPRNKNKEQEPKPVEEEPLPDAEHVEMDFYNSDLNMKASSANKWLVDPDNGDGFALMWGGVRANWGVLVPEEENQRVEMPPIAFQAKITEFLSLKHLPFDESDPHQIRVGWSLAGTSNMLGEQSNSFAFSSMGNKATNNLFTDFVDPFVVGEVITSVLDVGRAEIRYYKNGQPLGAAFTDIRYETGDVYFPHIATKNCKVMVNFGTEVPEPTEAAQDESGLCLWSMPSDEVPEETEWIGNLDRKLLASSRRPLADKSHCTIISMVGLPGVGKTTWVLQYLKEHPNEDWILLNTDTILQAMTIDGMPRHRVHQGRWDMVMGLTAKALNRSLQMACRRRHNYILDQTNVFREARKRKLTQFQDFQRKCVVIIPSEAEHERRLIRQAREAGGGGQMPAEAMLEMKGQFSIPCTESEPVDDVIFVEPPIERINEAIEQVMRYNQEGRPWVRNFGHQRTRGPESLISDHSGMPAPRFLGVTRIGI</sequence>
<feature type="compositionally biased region" description="Basic and acidic residues" evidence="5">
    <location>
        <begin position="914"/>
        <end position="932"/>
    </location>
</feature>
<evidence type="ECO:0000313" key="7">
    <source>
        <dbReference type="Proteomes" id="UP000887572"/>
    </source>
</evidence>
<dbReference type="InterPro" id="IPR003877">
    <property type="entry name" value="SPRY_dom"/>
</dbReference>
<keyword evidence="3" id="KW-0597">Phosphoprotein</keyword>
<feature type="compositionally biased region" description="Pro residues" evidence="5">
    <location>
        <begin position="600"/>
        <end position="610"/>
    </location>
</feature>
<dbReference type="CDD" id="cd12884">
    <property type="entry name" value="SPRY_hnRNP"/>
    <property type="match status" value="1"/>
</dbReference>
<dbReference type="SUPFAM" id="SSF49899">
    <property type="entry name" value="Concanavalin A-like lectins/glucanases"/>
    <property type="match status" value="1"/>
</dbReference>
<feature type="compositionally biased region" description="Basic and acidic residues" evidence="5">
    <location>
        <begin position="956"/>
        <end position="972"/>
    </location>
</feature>
<feature type="region of interest" description="Disordered" evidence="5">
    <location>
        <begin position="1"/>
        <end position="34"/>
    </location>
</feature>
<evidence type="ECO:0000256" key="5">
    <source>
        <dbReference type="SAM" id="MobiDB-lite"/>
    </source>
</evidence>
<comment type="subcellular location">
    <subcellularLocation>
        <location evidence="1">Nucleus</location>
    </subcellularLocation>
</comment>
<feature type="compositionally biased region" description="Polar residues" evidence="5">
    <location>
        <begin position="383"/>
        <end position="393"/>
    </location>
</feature>
<dbReference type="SMART" id="SM00449">
    <property type="entry name" value="SPRY"/>
    <property type="match status" value="1"/>
</dbReference>
<dbReference type="GO" id="GO:0003723">
    <property type="term" value="F:RNA binding"/>
    <property type="evidence" value="ECO:0007669"/>
    <property type="project" value="TreeGrafter"/>
</dbReference>
<feature type="compositionally biased region" description="Pro residues" evidence="5">
    <location>
        <begin position="666"/>
        <end position="678"/>
    </location>
</feature>
<dbReference type="GO" id="GO:0005634">
    <property type="term" value="C:nucleus"/>
    <property type="evidence" value="ECO:0007669"/>
    <property type="project" value="UniProtKB-SubCell"/>
</dbReference>
<feature type="region of interest" description="Disordered" evidence="5">
    <location>
        <begin position="592"/>
        <end position="644"/>
    </location>
</feature>
<proteinExistence type="predicted"/>
<dbReference type="PROSITE" id="PS50188">
    <property type="entry name" value="B302_SPRY"/>
    <property type="match status" value="1"/>
</dbReference>
<evidence type="ECO:0000259" key="6">
    <source>
        <dbReference type="PROSITE" id="PS50188"/>
    </source>
</evidence>
<dbReference type="Pfam" id="PF13671">
    <property type="entry name" value="AAA_33"/>
    <property type="match status" value="1"/>
</dbReference>
<dbReference type="SUPFAM" id="SSF52540">
    <property type="entry name" value="P-loop containing nucleoside triphosphate hydrolases"/>
    <property type="match status" value="1"/>
</dbReference>
<dbReference type="InterPro" id="IPR013320">
    <property type="entry name" value="ConA-like_dom_sf"/>
</dbReference>
<dbReference type="Pfam" id="PF00622">
    <property type="entry name" value="SPRY"/>
    <property type="match status" value="1"/>
</dbReference>
<reference evidence="8" key="1">
    <citation type="submission" date="2022-11" db="UniProtKB">
        <authorList>
            <consortium name="WormBaseParasite"/>
        </authorList>
    </citation>
    <scope>IDENTIFICATION</scope>
</reference>
<dbReference type="InterPro" id="IPR035778">
    <property type="entry name" value="SPRY_hnRNP_U"/>
</dbReference>
<dbReference type="InterPro" id="IPR043136">
    <property type="entry name" value="B30.2/SPRY_sf"/>
</dbReference>
<dbReference type="PANTHER" id="PTHR12381">
    <property type="entry name" value="HETEROGENEOUS NUCLEAR RIBONUCLEOPROTEIN U FAMILY MEMBER"/>
    <property type="match status" value="1"/>
</dbReference>
<keyword evidence="2" id="KW-0488">Methylation</keyword>
<dbReference type="Proteomes" id="UP000887572">
    <property type="component" value="Unplaced"/>
</dbReference>
<dbReference type="InterPro" id="IPR003034">
    <property type="entry name" value="SAP_dom"/>
</dbReference>
<feature type="compositionally biased region" description="Polar residues" evidence="5">
    <location>
        <begin position="438"/>
        <end position="451"/>
    </location>
</feature>
<feature type="region of interest" description="Disordered" evidence="5">
    <location>
        <begin position="75"/>
        <end position="95"/>
    </location>
</feature>
<feature type="compositionally biased region" description="Basic and acidic residues" evidence="5">
    <location>
        <begin position="150"/>
        <end position="311"/>
    </location>
</feature>
<evidence type="ECO:0000256" key="1">
    <source>
        <dbReference type="ARBA" id="ARBA00004123"/>
    </source>
</evidence>
<evidence type="ECO:0000256" key="3">
    <source>
        <dbReference type="ARBA" id="ARBA00022553"/>
    </source>
</evidence>
<keyword evidence="4" id="KW-0539">Nucleus</keyword>
<feature type="region of interest" description="Disordered" evidence="5">
    <location>
        <begin position="658"/>
        <end position="882"/>
    </location>
</feature>
<feature type="compositionally biased region" description="Pro residues" evidence="5">
    <location>
        <begin position="530"/>
        <end position="542"/>
    </location>
</feature>
<feature type="compositionally biased region" description="Basic and acidic residues" evidence="5">
    <location>
        <begin position="769"/>
        <end position="779"/>
    </location>
</feature>
<feature type="compositionally biased region" description="Basic and acidic residues" evidence="5">
    <location>
        <begin position="860"/>
        <end position="874"/>
    </location>
</feature>
<feature type="compositionally biased region" description="Basic and acidic residues" evidence="5">
    <location>
        <begin position="321"/>
        <end position="365"/>
    </location>
</feature>
<feature type="compositionally biased region" description="Pro residues" evidence="5">
    <location>
        <begin position="484"/>
        <end position="493"/>
    </location>
</feature>
<feature type="compositionally biased region" description="Basic and acidic residues" evidence="5">
    <location>
        <begin position="704"/>
        <end position="753"/>
    </location>
</feature>
<dbReference type="Gene3D" id="2.60.120.920">
    <property type="match status" value="1"/>
</dbReference>
<organism evidence="7 8">
    <name type="scientific">Globodera rostochiensis</name>
    <name type="common">Golden nematode worm</name>
    <name type="synonym">Heterodera rostochiensis</name>
    <dbReference type="NCBI Taxonomy" id="31243"/>
    <lineage>
        <taxon>Eukaryota</taxon>
        <taxon>Metazoa</taxon>
        <taxon>Ecdysozoa</taxon>
        <taxon>Nematoda</taxon>
        <taxon>Chromadorea</taxon>
        <taxon>Rhabditida</taxon>
        <taxon>Tylenchina</taxon>
        <taxon>Tylenchomorpha</taxon>
        <taxon>Tylenchoidea</taxon>
        <taxon>Heteroderidae</taxon>
        <taxon>Heteroderinae</taxon>
        <taxon>Globodera</taxon>
    </lineage>
</organism>
<evidence type="ECO:0000256" key="4">
    <source>
        <dbReference type="ARBA" id="ARBA00023242"/>
    </source>
</evidence>
<feature type="compositionally biased region" description="Acidic residues" evidence="5">
    <location>
        <begin position="790"/>
        <end position="859"/>
    </location>
</feature>
<dbReference type="InterPro" id="IPR027417">
    <property type="entry name" value="P-loop_NTPase"/>
</dbReference>
<accession>A0A914HYA3</accession>
<keyword evidence="7" id="KW-1185">Reference proteome</keyword>
<feature type="domain" description="B30.2/SPRY" evidence="6">
    <location>
        <begin position="965"/>
        <end position="1160"/>
    </location>
</feature>
<protein>
    <submittedName>
        <fullName evidence="8">B30.2/SPRY domain-containing protein</fullName>
    </submittedName>
</protein>
<dbReference type="InterPro" id="IPR001870">
    <property type="entry name" value="B30.2/SPRY"/>
</dbReference>
<dbReference type="GO" id="GO:0000380">
    <property type="term" value="P:alternative mRNA splicing, via spliceosome"/>
    <property type="evidence" value="ECO:0007669"/>
    <property type="project" value="TreeGrafter"/>
</dbReference>
<evidence type="ECO:0000256" key="2">
    <source>
        <dbReference type="ARBA" id="ARBA00022481"/>
    </source>
</evidence>
<dbReference type="SMART" id="SM00513">
    <property type="entry name" value="SAP"/>
    <property type="match status" value="1"/>
</dbReference>
<feature type="compositionally biased region" description="Pro residues" evidence="5">
    <location>
        <begin position="465"/>
        <end position="474"/>
    </location>
</feature>
<feature type="region of interest" description="Disordered" evidence="5">
    <location>
        <begin position="952"/>
        <end position="972"/>
    </location>
</feature>
<evidence type="ECO:0000313" key="8">
    <source>
        <dbReference type="WBParaSite" id="Gr19_v10_g4906.t2"/>
    </source>
</evidence>
<dbReference type="WBParaSite" id="Gr19_v10_g4906.t2">
    <property type="protein sequence ID" value="Gr19_v10_g4906.t2"/>
    <property type="gene ID" value="Gr19_v10_g4906"/>
</dbReference>
<dbReference type="PANTHER" id="PTHR12381:SF56">
    <property type="entry name" value="B30.2_SPRY DOMAIN-CONTAINING PROTEIN-RELATED"/>
    <property type="match status" value="1"/>
</dbReference>